<keyword evidence="2" id="KW-1185">Reference proteome</keyword>
<protein>
    <submittedName>
        <fullName evidence="1">Uncharacterized protein</fullName>
    </submittedName>
</protein>
<dbReference type="AlphaFoldDB" id="A0A5B7H1Z7"/>
<evidence type="ECO:0000313" key="2">
    <source>
        <dbReference type="Proteomes" id="UP000324222"/>
    </source>
</evidence>
<dbReference type="Proteomes" id="UP000324222">
    <property type="component" value="Unassembled WGS sequence"/>
</dbReference>
<accession>A0A5B7H1Z7</accession>
<comment type="caution">
    <text evidence="1">The sequence shown here is derived from an EMBL/GenBank/DDBJ whole genome shotgun (WGS) entry which is preliminary data.</text>
</comment>
<sequence length="106" mass="12146">MMRREGVIMRRGGPLCTTVYQTNPRRAKLTTAWPRAPQHAAAGTRKPPRVRGRWKVYQMNLSGAFFRCLRGRPLQCPQMVGLKNLVFPQRQPITGEDVWAPSEDNQ</sequence>
<proteinExistence type="predicted"/>
<gene>
    <name evidence="1" type="ORF">E2C01_058057</name>
</gene>
<organism evidence="1 2">
    <name type="scientific">Portunus trituberculatus</name>
    <name type="common">Swimming crab</name>
    <name type="synonym">Neptunus trituberculatus</name>
    <dbReference type="NCBI Taxonomy" id="210409"/>
    <lineage>
        <taxon>Eukaryota</taxon>
        <taxon>Metazoa</taxon>
        <taxon>Ecdysozoa</taxon>
        <taxon>Arthropoda</taxon>
        <taxon>Crustacea</taxon>
        <taxon>Multicrustacea</taxon>
        <taxon>Malacostraca</taxon>
        <taxon>Eumalacostraca</taxon>
        <taxon>Eucarida</taxon>
        <taxon>Decapoda</taxon>
        <taxon>Pleocyemata</taxon>
        <taxon>Brachyura</taxon>
        <taxon>Eubrachyura</taxon>
        <taxon>Portunoidea</taxon>
        <taxon>Portunidae</taxon>
        <taxon>Portuninae</taxon>
        <taxon>Portunus</taxon>
    </lineage>
</organism>
<reference evidence="1 2" key="1">
    <citation type="submission" date="2019-05" db="EMBL/GenBank/DDBJ databases">
        <title>Another draft genome of Portunus trituberculatus and its Hox gene families provides insights of decapod evolution.</title>
        <authorList>
            <person name="Jeong J.-H."/>
            <person name="Song I."/>
            <person name="Kim S."/>
            <person name="Choi T."/>
            <person name="Kim D."/>
            <person name="Ryu S."/>
            <person name="Kim W."/>
        </authorList>
    </citation>
    <scope>NUCLEOTIDE SEQUENCE [LARGE SCALE GENOMIC DNA]</scope>
    <source>
        <tissue evidence="1">Muscle</tissue>
    </source>
</reference>
<name>A0A5B7H1Z7_PORTR</name>
<evidence type="ECO:0000313" key="1">
    <source>
        <dbReference type="EMBL" id="MPC63949.1"/>
    </source>
</evidence>
<dbReference type="EMBL" id="VSRR010021452">
    <property type="protein sequence ID" value="MPC63949.1"/>
    <property type="molecule type" value="Genomic_DNA"/>
</dbReference>